<name>A0A396J1Y3_MEDTR</name>
<accession>A0A396J1Y3</accession>
<dbReference type="EMBL" id="PSQE01000003">
    <property type="protein sequence ID" value="RHN70395.1"/>
    <property type="molecule type" value="Genomic_DNA"/>
</dbReference>
<dbReference type="AlphaFoldDB" id="A0A396J1Y3"/>
<dbReference type="Gramene" id="rna18971">
    <property type="protein sequence ID" value="RHN70395.1"/>
    <property type="gene ID" value="gene18971"/>
</dbReference>
<protein>
    <submittedName>
        <fullName evidence="1">Uncharacterized protein</fullName>
    </submittedName>
</protein>
<comment type="caution">
    <text evidence="1">The sequence shown here is derived from an EMBL/GenBank/DDBJ whole genome shotgun (WGS) entry which is preliminary data.</text>
</comment>
<dbReference type="Proteomes" id="UP000265566">
    <property type="component" value="Chromosome 3"/>
</dbReference>
<evidence type="ECO:0000313" key="1">
    <source>
        <dbReference type="EMBL" id="RHN70395.1"/>
    </source>
</evidence>
<gene>
    <name evidence="1" type="ORF">MtrunA17_Chr3g0135081</name>
</gene>
<sequence>MPNPTMLREVKKDASMLHLYLPGAGFFQTSSSCLKDRTCGVMVWLLLLDLILWAVCHSSST</sequence>
<proteinExistence type="predicted"/>
<organism evidence="1">
    <name type="scientific">Medicago truncatula</name>
    <name type="common">Barrel medic</name>
    <name type="synonym">Medicago tribuloides</name>
    <dbReference type="NCBI Taxonomy" id="3880"/>
    <lineage>
        <taxon>Eukaryota</taxon>
        <taxon>Viridiplantae</taxon>
        <taxon>Streptophyta</taxon>
        <taxon>Embryophyta</taxon>
        <taxon>Tracheophyta</taxon>
        <taxon>Spermatophyta</taxon>
        <taxon>Magnoliopsida</taxon>
        <taxon>eudicotyledons</taxon>
        <taxon>Gunneridae</taxon>
        <taxon>Pentapetalae</taxon>
        <taxon>rosids</taxon>
        <taxon>fabids</taxon>
        <taxon>Fabales</taxon>
        <taxon>Fabaceae</taxon>
        <taxon>Papilionoideae</taxon>
        <taxon>50 kb inversion clade</taxon>
        <taxon>NPAAA clade</taxon>
        <taxon>Hologalegina</taxon>
        <taxon>IRL clade</taxon>
        <taxon>Trifolieae</taxon>
        <taxon>Medicago</taxon>
    </lineage>
</organism>
<reference evidence="1" key="1">
    <citation type="journal article" date="2018" name="Nat. Plants">
        <title>Whole-genome landscape of Medicago truncatula symbiotic genes.</title>
        <authorList>
            <person name="Pecrix Y."/>
            <person name="Gamas P."/>
            <person name="Carrere S."/>
        </authorList>
    </citation>
    <scope>NUCLEOTIDE SEQUENCE</scope>
    <source>
        <tissue evidence="1">Leaves</tissue>
    </source>
</reference>